<dbReference type="PANTHER" id="PTHR20861:SF1">
    <property type="entry name" value="HOMOSERINE KINASE"/>
    <property type="match status" value="1"/>
</dbReference>
<dbReference type="InterPro" id="IPR020568">
    <property type="entry name" value="Ribosomal_Su5_D2-typ_SF"/>
</dbReference>
<comment type="caution">
    <text evidence="16">The sequence shown here is derived from an EMBL/GenBank/DDBJ whole genome shotgun (WGS) entry which is preliminary data.</text>
</comment>
<dbReference type="Pfam" id="PF08544">
    <property type="entry name" value="GHMP_kinases_C"/>
    <property type="match status" value="1"/>
</dbReference>
<dbReference type="Gene3D" id="3.30.230.10">
    <property type="match status" value="1"/>
</dbReference>
<evidence type="ECO:0000256" key="11">
    <source>
        <dbReference type="ARBA" id="ARBA00049375"/>
    </source>
</evidence>
<reference evidence="16 17" key="1">
    <citation type="journal article" date="2015" name="Genome Announc.">
        <title>Expanding the biotechnology potential of lactobacilli through comparative genomics of 213 strains and associated genera.</title>
        <authorList>
            <person name="Sun Z."/>
            <person name="Harris H.M."/>
            <person name="McCann A."/>
            <person name="Guo C."/>
            <person name="Argimon S."/>
            <person name="Zhang W."/>
            <person name="Yang X."/>
            <person name="Jeffery I.B."/>
            <person name="Cooney J.C."/>
            <person name="Kagawa T.F."/>
            <person name="Liu W."/>
            <person name="Song Y."/>
            <person name="Salvetti E."/>
            <person name="Wrobel A."/>
            <person name="Rasinkangas P."/>
            <person name="Parkhill J."/>
            <person name="Rea M.C."/>
            <person name="O'Sullivan O."/>
            <person name="Ritari J."/>
            <person name="Douillard F.P."/>
            <person name="Paul Ross R."/>
            <person name="Yang R."/>
            <person name="Briner A.E."/>
            <person name="Felis G.E."/>
            <person name="de Vos W.M."/>
            <person name="Barrangou R."/>
            <person name="Klaenhammer T.R."/>
            <person name="Caufield P.W."/>
            <person name="Cui Y."/>
            <person name="Zhang H."/>
            <person name="O'Toole P.W."/>
        </authorList>
    </citation>
    <scope>NUCLEOTIDE SEQUENCE [LARGE SCALE GENOMIC DNA]</scope>
    <source>
        <strain evidence="16 17">DSM 20405</strain>
    </source>
</reference>
<dbReference type="SUPFAM" id="SSF55060">
    <property type="entry name" value="GHMP Kinase, C-terminal domain"/>
    <property type="match status" value="1"/>
</dbReference>
<evidence type="ECO:0000313" key="17">
    <source>
        <dbReference type="Proteomes" id="UP000051841"/>
    </source>
</evidence>
<comment type="function">
    <text evidence="12 13">Catalyzes the ATP-dependent phosphorylation of L-homoserine to L-homoserine phosphate.</text>
</comment>
<dbReference type="InterPro" id="IPR036554">
    <property type="entry name" value="GHMP_kinase_C_sf"/>
</dbReference>
<dbReference type="AlphaFoldDB" id="A0A0R2HML7"/>
<dbReference type="RefSeq" id="WP_029069966.1">
    <property type="nucleotide sequence ID" value="NZ_JNKN01000008.1"/>
</dbReference>
<dbReference type="GO" id="GO:0005524">
    <property type="term" value="F:ATP binding"/>
    <property type="evidence" value="ECO:0007669"/>
    <property type="project" value="UniProtKB-UniRule"/>
</dbReference>
<keyword evidence="6 13" id="KW-0808">Transferase</keyword>
<keyword evidence="13" id="KW-0963">Cytoplasm</keyword>
<dbReference type="Gene3D" id="3.30.70.890">
    <property type="entry name" value="GHMP kinase, C-terminal domain"/>
    <property type="match status" value="1"/>
</dbReference>
<evidence type="ECO:0000256" key="4">
    <source>
        <dbReference type="ARBA" id="ARBA00017858"/>
    </source>
</evidence>
<feature type="domain" description="GHMP kinase C-terminal" evidence="15">
    <location>
        <begin position="216"/>
        <end position="263"/>
    </location>
</feature>
<comment type="pathway">
    <text evidence="1 13">Amino-acid biosynthesis; L-threonine biosynthesis; L-threonine from L-aspartate: step 4/5.</text>
</comment>
<dbReference type="PANTHER" id="PTHR20861">
    <property type="entry name" value="HOMOSERINE/4-DIPHOSPHOCYTIDYL-2-C-METHYL-D-ERYTHRITOL KINASE"/>
    <property type="match status" value="1"/>
</dbReference>
<dbReference type="PRINTS" id="PR00958">
    <property type="entry name" value="HOMSERKINASE"/>
</dbReference>
<dbReference type="EC" id="2.7.1.39" evidence="3 13"/>
<comment type="similarity">
    <text evidence="2 13">Belongs to the GHMP kinase family. Homoserine kinase subfamily.</text>
</comment>
<evidence type="ECO:0000313" key="16">
    <source>
        <dbReference type="EMBL" id="KRN50557.1"/>
    </source>
</evidence>
<dbReference type="PATRIC" id="fig|1410657.5.peg.2114"/>
<evidence type="ECO:0000256" key="9">
    <source>
        <dbReference type="ARBA" id="ARBA00022777"/>
    </source>
</evidence>
<keyword evidence="10 13" id="KW-0067">ATP-binding</keyword>
<dbReference type="InterPro" id="IPR013750">
    <property type="entry name" value="GHMP_kinase_C_dom"/>
</dbReference>
<evidence type="ECO:0000256" key="6">
    <source>
        <dbReference type="ARBA" id="ARBA00022679"/>
    </source>
</evidence>
<evidence type="ECO:0000256" key="7">
    <source>
        <dbReference type="ARBA" id="ARBA00022697"/>
    </source>
</evidence>
<evidence type="ECO:0000256" key="5">
    <source>
        <dbReference type="ARBA" id="ARBA00022605"/>
    </source>
</evidence>
<gene>
    <name evidence="13" type="primary">thrB</name>
    <name evidence="16" type="ORF">IV49_GL002051</name>
</gene>
<dbReference type="PROSITE" id="PS00627">
    <property type="entry name" value="GHMP_KINASES_ATP"/>
    <property type="match status" value="1"/>
</dbReference>
<accession>A0A0R2HML7</accession>
<feature type="domain" description="GHMP kinase N-terminal" evidence="14">
    <location>
        <begin position="54"/>
        <end position="136"/>
    </location>
</feature>
<dbReference type="InterPro" id="IPR014721">
    <property type="entry name" value="Ribsml_uS5_D2-typ_fold_subgr"/>
</dbReference>
<dbReference type="GO" id="GO:0009088">
    <property type="term" value="P:threonine biosynthetic process"/>
    <property type="evidence" value="ECO:0007669"/>
    <property type="project" value="UniProtKB-UniRule"/>
</dbReference>
<keyword evidence="17" id="KW-1185">Reference proteome</keyword>
<dbReference type="InterPro" id="IPR000870">
    <property type="entry name" value="Homoserine_kinase"/>
</dbReference>
<dbReference type="InterPro" id="IPR006204">
    <property type="entry name" value="GHMP_kinase_N_dom"/>
</dbReference>
<proteinExistence type="inferred from homology"/>
<keyword evidence="5 13" id="KW-0028">Amino-acid biosynthesis</keyword>
<dbReference type="EMBL" id="JQBL01000008">
    <property type="protein sequence ID" value="KRN50557.1"/>
    <property type="molecule type" value="Genomic_DNA"/>
</dbReference>
<keyword evidence="9 13" id="KW-0418">Kinase</keyword>
<protein>
    <recommendedName>
        <fullName evidence="4 13">Homoserine kinase</fullName>
        <shortName evidence="13">HK</shortName>
        <shortName evidence="13">HSK</shortName>
        <ecNumber evidence="3 13">2.7.1.39</ecNumber>
    </recommendedName>
</protein>
<feature type="binding site" evidence="13">
    <location>
        <begin position="83"/>
        <end position="93"/>
    </location>
    <ligand>
        <name>ATP</name>
        <dbReference type="ChEBI" id="CHEBI:30616"/>
    </ligand>
</feature>
<evidence type="ECO:0000259" key="15">
    <source>
        <dbReference type="Pfam" id="PF08544"/>
    </source>
</evidence>
<comment type="subcellular location">
    <subcellularLocation>
        <location evidence="13">Cytoplasm</location>
    </subcellularLocation>
</comment>
<evidence type="ECO:0000256" key="12">
    <source>
        <dbReference type="ARBA" id="ARBA00049954"/>
    </source>
</evidence>
<dbReference type="HAMAP" id="MF_00384">
    <property type="entry name" value="Homoser_kinase"/>
    <property type="match status" value="1"/>
</dbReference>
<dbReference type="Proteomes" id="UP000051841">
    <property type="component" value="Unassembled WGS sequence"/>
</dbReference>
<dbReference type="Pfam" id="PF00288">
    <property type="entry name" value="GHMP_kinases_N"/>
    <property type="match status" value="1"/>
</dbReference>
<dbReference type="UniPathway" id="UPA00050">
    <property type="reaction ID" value="UER00064"/>
</dbReference>
<dbReference type="GO" id="GO:0004413">
    <property type="term" value="F:homoserine kinase activity"/>
    <property type="evidence" value="ECO:0007669"/>
    <property type="project" value="UniProtKB-UniRule"/>
</dbReference>
<evidence type="ECO:0000256" key="10">
    <source>
        <dbReference type="ARBA" id="ARBA00022840"/>
    </source>
</evidence>
<evidence type="ECO:0000256" key="1">
    <source>
        <dbReference type="ARBA" id="ARBA00005015"/>
    </source>
</evidence>
<keyword evidence="7 13" id="KW-0791">Threonine biosynthesis</keyword>
<organism evidence="16 17">
    <name type="scientific">Kandleria vitulina DSM 20405</name>
    <dbReference type="NCBI Taxonomy" id="1410657"/>
    <lineage>
        <taxon>Bacteria</taxon>
        <taxon>Bacillati</taxon>
        <taxon>Bacillota</taxon>
        <taxon>Erysipelotrichia</taxon>
        <taxon>Erysipelotrichales</taxon>
        <taxon>Coprobacillaceae</taxon>
        <taxon>Kandleria</taxon>
    </lineage>
</organism>
<evidence type="ECO:0000256" key="3">
    <source>
        <dbReference type="ARBA" id="ARBA00012078"/>
    </source>
</evidence>
<dbReference type="PIRSF" id="PIRSF000676">
    <property type="entry name" value="Homoser_kin"/>
    <property type="match status" value="1"/>
</dbReference>
<dbReference type="NCBIfam" id="TIGR00191">
    <property type="entry name" value="thrB"/>
    <property type="match status" value="1"/>
</dbReference>
<evidence type="ECO:0000256" key="2">
    <source>
        <dbReference type="ARBA" id="ARBA00007370"/>
    </source>
</evidence>
<comment type="catalytic activity">
    <reaction evidence="11 13">
        <text>L-homoserine + ATP = O-phospho-L-homoserine + ADP + H(+)</text>
        <dbReference type="Rhea" id="RHEA:13985"/>
        <dbReference type="ChEBI" id="CHEBI:15378"/>
        <dbReference type="ChEBI" id="CHEBI:30616"/>
        <dbReference type="ChEBI" id="CHEBI:57476"/>
        <dbReference type="ChEBI" id="CHEBI:57590"/>
        <dbReference type="ChEBI" id="CHEBI:456216"/>
        <dbReference type="EC" id="2.7.1.39"/>
    </reaction>
</comment>
<dbReference type="SUPFAM" id="SSF54211">
    <property type="entry name" value="Ribosomal protein S5 domain 2-like"/>
    <property type="match status" value="1"/>
</dbReference>
<keyword evidence="8 13" id="KW-0547">Nucleotide-binding</keyword>
<dbReference type="GO" id="GO:0005737">
    <property type="term" value="C:cytoplasm"/>
    <property type="evidence" value="ECO:0007669"/>
    <property type="project" value="UniProtKB-SubCell"/>
</dbReference>
<sequence>MYVKVKVPATSANLGPGFDVAGLAVTLYNTFTFELTDGPLEITGCPEQFANEDNLTYQAFKKAAKQVGLEYHNVKIHTKTEVPFTRGLGSSSTCIVAGIVGAYALMDRADERKEILNLATEIEGHPDNVAPAIFGGMTVSVVEADYNVTTLSLPVKHDYRFVALIPPFTLSTEKARSVLPEQLERKDAIANVSHLALMVASIINGYDHGLKLGFKDRFHQPYRGQLINNFFPIMECLEKDEGVLGAYLSGAGPTIMALIKAEDTKGVVRIKDELGDLIKGWRVEKLELDTRGYTCDYL</sequence>
<evidence type="ECO:0000259" key="14">
    <source>
        <dbReference type="Pfam" id="PF00288"/>
    </source>
</evidence>
<evidence type="ECO:0000256" key="13">
    <source>
        <dbReference type="HAMAP-Rule" id="MF_00384"/>
    </source>
</evidence>
<dbReference type="InterPro" id="IPR006203">
    <property type="entry name" value="GHMP_knse_ATP-bd_CS"/>
</dbReference>
<evidence type="ECO:0000256" key="8">
    <source>
        <dbReference type="ARBA" id="ARBA00022741"/>
    </source>
</evidence>
<name>A0A0R2HML7_9FIRM</name>